<feature type="non-terminal residue" evidence="8">
    <location>
        <position position="293"/>
    </location>
</feature>
<keyword evidence="7" id="KW-0769">Symport</keyword>
<feature type="transmembrane region" description="Helical" evidence="7">
    <location>
        <begin position="209"/>
        <end position="232"/>
    </location>
</feature>
<evidence type="ECO:0000313" key="8">
    <source>
        <dbReference type="EMBL" id="OTF76505.1"/>
    </source>
</evidence>
<dbReference type="PANTHER" id="PTHR11958:SF63">
    <property type="entry name" value="AMINO ACID TRANSPORTER"/>
    <property type="match status" value="1"/>
</dbReference>
<evidence type="ECO:0000256" key="3">
    <source>
        <dbReference type="ARBA" id="ARBA00022448"/>
    </source>
</evidence>
<organism evidence="8 9">
    <name type="scientific">Euroglyphus maynei</name>
    <name type="common">Mayne's house dust mite</name>
    <dbReference type="NCBI Taxonomy" id="6958"/>
    <lineage>
        <taxon>Eukaryota</taxon>
        <taxon>Metazoa</taxon>
        <taxon>Ecdysozoa</taxon>
        <taxon>Arthropoda</taxon>
        <taxon>Chelicerata</taxon>
        <taxon>Arachnida</taxon>
        <taxon>Acari</taxon>
        <taxon>Acariformes</taxon>
        <taxon>Sarcoptiformes</taxon>
        <taxon>Astigmata</taxon>
        <taxon>Psoroptidia</taxon>
        <taxon>Analgoidea</taxon>
        <taxon>Pyroglyphidae</taxon>
        <taxon>Pyroglyphinae</taxon>
        <taxon>Euroglyphus</taxon>
    </lineage>
</organism>
<reference evidence="8 9" key="1">
    <citation type="submission" date="2017-03" db="EMBL/GenBank/DDBJ databases">
        <title>Genome Survey of Euroglyphus maynei.</title>
        <authorList>
            <person name="Arlian L.G."/>
            <person name="Morgan M.S."/>
            <person name="Rider S.D."/>
        </authorList>
    </citation>
    <scope>NUCLEOTIDE SEQUENCE [LARGE SCALE GENOMIC DNA]</scope>
    <source>
        <strain evidence="8">Arlian Lab</strain>
        <tissue evidence="8">Whole body</tissue>
    </source>
</reference>
<evidence type="ECO:0000256" key="6">
    <source>
        <dbReference type="ARBA" id="ARBA00023136"/>
    </source>
</evidence>
<dbReference type="InterPro" id="IPR036458">
    <property type="entry name" value="Na:dicarbo_symporter_sf"/>
</dbReference>
<evidence type="ECO:0000313" key="9">
    <source>
        <dbReference type="Proteomes" id="UP000194236"/>
    </source>
</evidence>
<dbReference type="Gene3D" id="1.10.3860.10">
    <property type="entry name" value="Sodium:dicarboxylate symporter"/>
    <property type="match status" value="1"/>
</dbReference>
<dbReference type="Pfam" id="PF00375">
    <property type="entry name" value="SDF"/>
    <property type="match status" value="1"/>
</dbReference>
<dbReference type="PANTHER" id="PTHR11958">
    <property type="entry name" value="SODIUM/DICARBOXYLATE SYMPORTER-RELATED"/>
    <property type="match status" value="1"/>
</dbReference>
<dbReference type="Proteomes" id="UP000194236">
    <property type="component" value="Unassembled WGS sequence"/>
</dbReference>
<dbReference type="SUPFAM" id="SSF118215">
    <property type="entry name" value="Proton glutamate symport protein"/>
    <property type="match status" value="1"/>
</dbReference>
<keyword evidence="4 7" id="KW-0812">Transmembrane</keyword>
<dbReference type="GO" id="GO:0005313">
    <property type="term" value="F:L-glutamate transmembrane transporter activity"/>
    <property type="evidence" value="ECO:0007669"/>
    <property type="project" value="TreeGrafter"/>
</dbReference>
<dbReference type="GO" id="GO:0005886">
    <property type="term" value="C:plasma membrane"/>
    <property type="evidence" value="ECO:0007669"/>
    <property type="project" value="TreeGrafter"/>
</dbReference>
<dbReference type="InterPro" id="IPR001991">
    <property type="entry name" value="Na-dicarboxylate_symporter"/>
</dbReference>
<protein>
    <recommendedName>
        <fullName evidence="7">Amino acid transporter</fullName>
    </recommendedName>
</protein>
<feature type="transmembrane region" description="Helical" evidence="7">
    <location>
        <begin position="103"/>
        <end position="123"/>
    </location>
</feature>
<feature type="transmembrane region" description="Helical" evidence="7">
    <location>
        <begin position="12"/>
        <end position="33"/>
    </location>
</feature>
<comment type="subcellular location">
    <subcellularLocation>
        <location evidence="1 7">Membrane</location>
        <topology evidence="1 7">Multi-pass membrane protein</topology>
    </subcellularLocation>
</comment>
<comment type="similarity">
    <text evidence="2 7">Belongs to the dicarboxylate/amino acid:cation symporter (DAACS) (TC 2.A.23) family.</text>
</comment>
<proteinExistence type="inferred from homology"/>
<feature type="transmembrane region" description="Helical" evidence="7">
    <location>
        <begin position="252"/>
        <end position="273"/>
    </location>
</feature>
<dbReference type="PRINTS" id="PR00173">
    <property type="entry name" value="EDTRNSPORT"/>
</dbReference>
<sequence length="293" mass="33448">MPTSVRIVVYHLFLMASLSITLIDSLILFINVWNNGSGLPSSASTATSSNSTTTTPTSSLIFDNEPIRSISYCIIILLRLSFAIIMLTYGYKYPLRYQDRFHLFIHSIYFLWICIILFLLGSIITYQQFVWSLVIQIIHLYISLIYTFKAFLYHYDDSIDGNMDFGRRPADLDEETSNKNNESTGSRSLDRATKRSRYGKVLYFVNKNLLAISTLMMIILSVFVAILLRNTLIPGTPWTQRRLLRLSFVGEIFIRVLLSLIVPLIGTSIAYACTGFDPESSGRIMSEVIVYYL</sequence>
<keyword evidence="5 7" id="KW-1133">Transmembrane helix</keyword>
<keyword evidence="9" id="KW-1185">Reference proteome</keyword>
<name>A0A1Y3BBA1_EURMA</name>
<dbReference type="GO" id="GO:0015175">
    <property type="term" value="F:neutral L-amino acid transmembrane transporter activity"/>
    <property type="evidence" value="ECO:0007669"/>
    <property type="project" value="TreeGrafter"/>
</dbReference>
<dbReference type="GO" id="GO:0015501">
    <property type="term" value="F:glutamate:sodium symporter activity"/>
    <property type="evidence" value="ECO:0007669"/>
    <property type="project" value="TreeGrafter"/>
</dbReference>
<comment type="caution">
    <text evidence="8">The sequence shown here is derived from an EMBL/GenBank/DDBJ whole genome shotgun (WGS) entry which is preliminary data.</text>
</comment>
<evidence type="ECO:0000256" key="1">
    <source>
        <dbReference type="ARBA" id="ARBA00004141"/>
    </source>
</evidence>
<dbReference type="EMBL" id="MUJZ01037159">
    <property type="protein sequence ID" value="OTF76505.1"/>
    <property type="molecule type" value="Genomic_DNA"/>
</dbReference>
<feature type="transmembrane region" description="Helical" evidence="7">
    <location>
        <begin position="129"/>
        <end position="148"/>
    </location>
</feature>
<feature type="transmembrane region" description="Helical" evidence="7">
    <location>
        <begin position="69"/>
        <end position="91"/>
    </location>
</feature>
<evidence type="ECO:0000256" key="7">
    <source>
        <dbReference type="RuleBase" id="RU361216"/>
    </source>
</evidence>
<evidence type="ECO:0000256" key="4">
    <source>
        <dbReference type="ARBA" id="ARBA00022692"/>
    </source>
</evidence>
<evidence type="ECO:0000256" key="5">
    <source>
        <dbReference type="ARBA" id="ARBA00022989"/>
    </source>
</evidence>
<dbReference type="AlphaFoldDB" id="A0A1Y3BBA1"/>
<accession>A0A1Y3BBA1</accession>
<keyword evidence="6 7" id="KW-0472">Membrane</keyword>
<gene>
    <name evidence="8" type="ORF">BLA29_006481</name>
</gene>
<dbReference type="InterPro" id="IPR050746">
    <property type="entry name" value="DAACS"/>
</dbReference>
<keyword evidence="3 7" id="KW-0813">Transport</keyword>
<evidence type="ECO:0000256" key="2">
    <source>
        <dbReference type="ARBA" id="ARBA00006148"/>
    </source>
</evidence>